<feature type="domain" description="DUF559" evidence="1">
    <location>
        <begin position="219"/>
        <end position="295"/>
    </location>
</feature>
<organism evidence="2 3">
    <name type="scientific">Marihabitans asiaticum</name>
    <dbReference type="NCBI Taxonomy" id="415218"/>
    <lineage>
        <taxon>Bacteria</taxon>
        <taxon>Bacillati</taxon>
        <taxon>Actinomycetota</taxon>
        <taxon>Actinomycetes</taxon>
        <taxon>Micrococcales</taxon>
        <taxon>Intrasporangiaceae</taxon>
        <taxon>Marihabitans</taxon>
    </lineage>
</organism>
<keyword evidence="2" id="KW-0378">Hydrolase</keyword>
<evidence type="ECO:0000313" key="2">
    <source>
        <dbReference type="EMBL" id="TWD15596.1"/>
    </source>
</evidence>
<keyword evidence="2" id="KW-0540">Nuclease</keyword>
<proteinExistence type="predicted"/>
<dbReference type="InterPro" id="IPR011335">
    <property type="entry name" value="Restrct_endonuc-II-like"/>
</dbReference>
<dbReference type="InterPro" id="IPR007569">
    <property type="entry name" value="DUF559"/>
</dbReference>
<protein>
    <submittedName>
        <fullName evidence="2">Very-short-patch-repair endonuclease</fullName>
    </submittedName>
</protein>
<name>A0A560WDD9_9MICO</name>
<dbReference type="Pfam" id="PF04480">
    <property type="entry name" value="DUF559"/>
    <property type="match status" value="1"/>
</dbReference>
<dbReference type="OrthoDB" id="5517693at2"/>
<evidence type="ECO:0000259" key="1">
    <source>
        <dbReference type="Pfam" id="PF04480"/>
    </source>
</evidence>
<keyword evidence="2" id="KW-0255">Endonuclease</keyword>
<comment type="caution">
    <text evidence="2">The sequence shown here is derived from an EMBL/GenBank/DDBJ whole genome shotgun (WGS) entry which is preliminary data.</text>
</comment>
<sequence length="302" mass="32955">MEEFRDALAARAINSVLMTSDAEEVGLSRFDLGPHANELGIRRVVRGAWTTTTEANPETWHLIRAIALMRRQVGEIGAHGHTALLVHGLPVVRAGLDRVHLYSPRASATRRRADYSVWAGSHPLEQVMRHDLLTTAESTVGVAAAIVWSGVTGNPSTALVAADAALRRRLVTEADLAVAAKALPRGVRGVSAVRAAVAQADSRRESPGESLTALVCQQLGFALRPQVEIGPYRVDFLIEGTNVIVEFDGALKYDDRAALVREKRREDDLRARGYVVVRLMWDDLRQPAVVAEKLRRALMVAA</sequence>
<reference evidence="2 3" key="1">
    <citation type="submission" date="2019-06" db="EMBL/GenBank/DDBJ databases">
        <title>Sequencing the genomes of 1000 actinobacteria strains.</title>
        <authorList>
            <person name="Klenk H.-P."/>
        </authorList>
    </citation>
    <scope>NUCLEOTIDE SEQUENCE [LARGE SCALE GENOMIC DNA]</scope>
    <source>
        <strain evidence="2 3">DSM 18935</strain>
    </source>
</reference>
<accession>A0A560WDD9</accession>
<dbReference type="Gene3D" id="3.40.960.10">
    <property type="entry name" value="VSR Endonuclease"/>
    <property type="match status" value="1"/>
</dbReference>
<keyword evidence="3" id="KW-1185">Reference proteome</keyword>
<dbReference type="AlphaFoldDB" id="A0A560WDD9"/>
<dbReference type="EMBL" id="VIUW01000002">
    <property type="protein sequence ID" value="TWD15596.1"/>
    <property type="molecule type" value="Genomic_DNA"/>
</dbReference>
<dbReference type="SUPFAM" id="SSF52980">
    <property type="entry name" value="Restriction endonuclease-like"/>
    <property type="match status" value="1"/>
</dbReference>
<gene>
    <name evidence="2" type="ORF">FB557_1114</name>
</gene>
<dbReference type="Proteomes" id="UP000315628">
    <property type="component" value="Unassembled WGS sequence"/>
</dbReference>
<evidence type="ECO:0000313" key="3">
    <source>
        <dbReference type="Proteomes" id="UP000315628"/>
    </source>
</evidence>
<dbReference type="RefSeq" id="WP_144856431.1">
    <property type="nucleotide sequence ID" value="NZ_BAAAYT010000001.1"/>
</dbReference>
<dbReference type="GO" id="GO:0004519">
    <property type="term" value="F:endonuclease activity"/>
    <property type="evidence" value="ECO:0007669"/>
    <property type="project" value="UniProtKB-KW"/>
</dbReference>